<dbReference type="AlphaFoldDB" id="A0A0S6VRL2"/>
<protein>
    <recommendedName>
        <fullName evidence="3">BrnT family toxin</fullName>
    </recommendedName>
</protein>
<reference evidence="1" key="1">
    <citation type="journal article" date="2015" name="PeerJ">
        <title>First genomic representation of candidate bacterial phylum KSB3 points to enhanced environmental sensing as a trigger of wastewater bulking.</title>
        <authorList>
            <person name="Sekiguchi Y."/>
            <person name="Ohashi A."/>
            <person name="Parks D.H."/>
            <person name="Yamauchi T."/>
            <person name="Tyson G.W."/>
            <person name="Hugenholtz P."/>
        </authorList>
    </citation>
    <scope>NUCLEOTIDE SEQUENCE [LARGE SCALE GENOMIC DNA]</scope>
</reference>
<evidence type="ECO:0000313" key="2">
    <source>
        <dbReference type="Proteomes" id="UP000030700"/>
    </source>
</evidence>
<dbReference type="InterPro" id="IPR007460">
    <property type="entry name" value="BrnT_toxin"/>
</dbReference>
<dbReference type="InterPro" id="IPR038573">
    <property type="entry name" value="BrnT_sf"/>
</dbReference>
<evidence type="ECO:0008006" key="3">
    <source>
        <dbReference type="Google" id="ProtNLM"/>
    </source>
</evidence>
<dbReference type="Proteomes" id="UP000030700">
    <property type="component" value="Unassembled WGS sequence"/>
</dbReference>
<keyword evidence="2" id="KW-1185">Reference proteome</keyword>
<dbReference type="STRING" id="1499966.U14_01165"/>
<name>A0A0S6VRL2_9BACT</name>
<proteinExistence type="predicted"/>
<dbReference type="HOGENOM" id="CLU_149290_1_1_0"/>
<sequence length="98" mass="11915">MRYDFDWDPRKANENLRKHHISFERATTVFRDPRMISLFDEEHNETEDRWVTMGRDESLILLVISHTFREVSSTCWKIRIISARKATAKERRQYEENA</sequence>
<accession>A0A0S6VRL2</accession>
<dbReference type="Pfam" id="PF04365">
    <property type="entry name" value="BrnT_toxin"/>
    <property type="match status" value="1"/>
</dbReference>
<dbReference type="EMBL" id="DF820455">
    <property type="protein sequence ID" value="GAK49941.1"/>
    <property type="molecule type" value="Genomic_DNA"/>
</dbReference>
<evidence type="ECO:0000313" key="1">
    <source>
        <dbReference type="EMBL" id="GAK49941.1"/>
    </source>
</evidence>
<dbReference type="Gene3D" id="3.10.450.530">
    <property type="entry name" value="Ribonuclease toxin, BrnT, of type II toxin-antitoxin system"/>
    <property type="match status" value="1"/>
</dbReference>
<gene>
    <name evidence="1" type="ORF">U14_01165</name>
</gene>
<organism evidence="1">
    <name type="scientific">Candidatus Moduliflexus flocculans</name>
    <dbReference type="NCBI Taxonomy" id="1499966"/>
    <lineage>
        <taxon>Bacteria</taxon>
        <taxon>Candidatus Moduliflexota</taxon>
        <taxon>Candidatus Moduliflexia</taxon>
        <taxon>Candidatus Moduliflexales</taxon>
        <taxon>Candidatus Moduliflexaceae</taxon>
    </lineage>
</organism>